<organism evidence="3 4">
    <name type="scientific">Labrys wisconsinensis</name>
    <dbReference type="NCBI Taxonomy" id="425677"/>
    <lineage>
        <taxon>Bacteria</taxon>
        <taxon>Pseudomonadati</taxon>
        <taxon>Pseudomonadota</taxon>
        <taxon>Alphaproteobacteria</taxon>
        <taxon>Hyphomicrobiales</taxon>
        <taxon>Xanthobacteraceae</taxon>
        <taxon>Labrys</taxon>
    </lineage>
</organism>
<comment type="caution">
    <text evidence="3">The sequence shown here is derived from an EMBL/GenBank/DDBJ whole genome shotgun (WGS) entry which is preliminary data.</text>
</comment>
<name>A0ABU0J1Q9_9HYPH</name>
<evidence type="ECO:0000313" key="3">
    <source>
        <dbReference type="EMBL" id="MDQ0468188.1"/>
    </source>
</evidence>
<evidence type="ECO:0000313" key="4">
    <source>
        <dbReference type="Proteomes" id="UP001242480"/>
    </source>
</evidence>
<reference evidence="3 4" key="1">
    <citation type="submission" date="2023-07" db="EMBL/GenBank/DDBJ databases">
        <title>Genomic Encyclopedia of Type Strains, Phase IV (KMG-IV): sequencing the most valuable type-strain genomes for metagenomic binning, comparative biology and taxonomic classification.</title>
        <authorList>
            <person name="Goeker M."/>
        </authorList>
    </citation>
    <scope>NUCLEOTIDE SEQUENCE [LARGE SCALE GENOMIC DNA]</scope>
    <source>
        <strain evidence="3 4">DSM 19619</strain>
    </source>
</reference>
<dbReference type="CDD" id="cd00840">
    <property type="entry name" value="MPP_Mre11_N"/>
    <property type="match status" value="1"/>
</dbReference>
<dbReference type="GO" id="GO:0004527">
    <property type="term" value="F:exonuclease activity"/>
    <property type="evidence" value="ECO:0007669"/>
    <property type="project" value="UniProtKB-KW"/>
</dbReference>
<dbReference type="PANTHER" id="PTHR30337">
    <property type="entry name" value="COMPONENT OF ATP-DEPENDENT DSDNA EXONUCLEASE"/>
    <property type="match status" value="1"/>
</dbReference>
<sequence>MRFRFVHAADLHLDSPMRGLGARNPRLAALFADATRRAFEALVDKILALEAAFLIIAGDVYDGDWRDHGTGLFFARQLSRLSRAGIPVVLIRGNHDAESQITRSLILPEGVTTFSARKGETLLLDRWSTALHGRSFAERAVAENLVPAYPAAKPGWLNIGVLHTSADGRPDHAPYAPCSLADLKAKGYDYWALGHIHAHEILAQDPLVVFPGNIQGRHIRETGPKGAMLVEVSDGQVVGAERLIVDVARWARLAVDVAGAPDIETATRRVEAVLAPALAEAEGRPLALRITLTGTTPAHRRFAAERAQLEAEIEAALDRASDQAFLEKLVLETRAPAGEGAAGRPGRDDGDVVLDPALLLAEAERDPALAVGLDAALADIAAKLPEEVRQALAGLEGEDRARLVAEARDLALGRLMAVDRA</sequence>
<dbReference type="RefSeq" id="WP_307268923.1">
    <property type="nucleotide sequence ID" value="NZ_JAUSVX010000001.1"/>
</dbReference>
<dbReference type="Proteomes" id="UP001242480">
    <property type="component" value="Unassembled WGS sequence"/>
</dbReference>
<dbReference type="Pfam" id="PF00149">
    <property type="entry name" value="Metallophos"/>
    <property type="match status" value="1"/>
</dbReference>
<dbReference type="InterPro" id="IPR004843">
    <property type="entry name" value="Calcineurin-like_PHP"/>
</dbReference>
<keyword evidence="3" id="KW-0540">Nuclease</keyword>
<feature type="domain" description="Calcineurin-like phosphoesterase" evidence="2">
    <location>
        <begin position="3"/>
        <end position="198"/>
    </location>
</feature>
<dbReference type="InterPro" id="IPR029052">
    <property type="entry name" value="Metallo-depent_PP-like"/>
</dbReference>
<evidence type="ECO:0000259" key="2">
    <source>
        <dbReference type="Pfam" id="PF00149"/>
    </source>
</evidence>
<dbReference type="PANTHER" id="PTHR30337:SF7">
    <property type="entry name" value="PHOSPHOESTERASE"/>
    <property type="match status" value="1"/>
</dbReference>
<dbReference type="InterPro" id="IPR050535">
    <property type="entry name" value="DNA_Repair-Maintenance_Comp"/>
</dbReference>
<accession>A0ABU0J1Q9</accession>
<dbReference type="EMBL" id="JAUSVX010000001">
    <property type="protein sequence ID" value="MDQ0468188.1"/>
    <property type="molecule type" value="Genomic_DNA"/>
</dbReference>
<dbReference type="Gene3D" id="3.60.21.10">
    <property type="match status" value="1"/>
</dbReference>
<proteinExistence type="predicted"/>
<dbReference type="InterPro" id="IPR041796">
    <property type="entry name" value="Mre11_N"/>
</dbReference>
<keyword evidence="4" id="KW-1185">Reference proteome</keyword>
<protein>
    <submittedName>
        <fullName evidence="3">DNA repair exonuclease SbcCD nuclease subunit</fullName>
    </submittedName>
</protein>
<gene>
    <name evidence="3" type="ORF">QO011_001183</name>
</gene>
<evidence type="ECO:0000256" key="1">
    <source>
        <dbReference type="ARBA" id="ARBA00022801"/>
    </source>
</evidence>
<keyword evidence="1" id="KW-0378">Hydrolase</keyword>
<dbReference type="SUPFAM" id="SSF56300">
    <property type="entry name" value="Metallo-dependent phosphatases"/>
    <property type="match status" value="1"/>
</dbReference>
<keyword evidence="3" id="KW-0269">Exonuclease</keyword>